<keyword evidence="1" id="KW-0472">Membrane</keyword>
<name>W2CLK0_9BACT</name>
<dbReference type="EMBL" id="AYYD01001287">
    <property type="protein sequence ID" value="ETK07317.1"/>
    <property type="molecule type" value="Genomic_DNA"/>
</dbReference>
<protein>
    <submittedName>
        <fullName evidence="2">Uncharacterized protein</fullName>
    </submittedName>
</protein>
<sequence length="209" mass="24750">MGTKHNETTTAHEWDEMRAQWAVLNRKLSHEPLVDDRHIRESMGKNLAWNKRMSKTRMASIPILTLFYLYLHFTGKISLALTTYITVLFAFALLFEAVFYFTKLRTLYDGDLLTVARRIVQVKKIRRQAFFWQTPPTLVFFFWFVYEVIGVKGELIIPTWFFFVLCLIGSFLIGRDLYQRQNWMDDDILRQIKELTEGETSQDISTENS</sequence>
<organism evidence="2 3">
    <name type="scientific">Tannerella sp. oral taxon BU063 isolate Cell 6/7/9</name>
    <dbReference type="NCBI Taxonomy" id="1411021"/>
    <lineage>
        <taxon>Bacteria</taxon>
        <taxon>Pseudomonadati</taxon>
        <taxon>Bacteroidota</taxon>
        <taxon>Bacteroidia</taxon>
        <taxon>Bacteroidales</taxon>
        <taxon>Tannerellaceae</taxon>
        <taxon>Tannerella</taxon>
    </lineage>
</organism>
<evidence type="ECO:0000313" key="2">
    <source>
        <dbReference type="EMBL" id="ETK07317.1"/>
    </source>
</evidence>
<dbReference type="Proteomes" id="UP000018874">
    <property type="component" value="Unassembled WGS sequence"/>
</dbReference>
<keyword evidence="3" id="KW-1185">Reference proteome</keyword>
<evidence type="ECO:0000256" key="1">
    <source>
        <dbReference type="SAM" id="Phobius"/>
    </source>
</evidence>
<feature type="transmembrane region" description="Helical" evidence="1">
    <location>
        <begin position="56"/>
        <end position="73"/>
    </location>
</feature>
<keyword evidence="1" id="KW-1133">Transmembrane helix</keyword>
<feature type="transmembrane region" description="Helical" evidence="1">
    <location>
        <begin position="129"/>
        <end position="149"/>
    </location>
</feature>
<gene>
    <name evidence="2" type="ORF">T231_17950</name>
</gene>
<keyword evidence="1" id="KW-0812">Transmembrane</keyword>
<comment type="caution">
    <text evidence="2">The sequence shown here is derived from an EMBL/GenBank/DDBJ whole genome shotgun (WGS) entry which is preliminary data.</text>
</comment>
<evidence type="ECO:0000313" key="3">
    <source>
        <dbReference type="Proteomes" id="UP000018874"/>
    </source>
</evidence>
<reference evidence="2 3" key="1">
    <citation type="submission" date="2013-11" db="EMBL/GenBank/DDBJ databases">
        <title>Single cell genomics of uncultured Tannerella BU063 (oral taxon 286).</title>
        <authorList>
            <person name="Beall C.J."/>
            <person name="Campbell A.G."/>
            <person name="Griffen A.L."/>
            <person name="Podar M."/>
            <person name="Leys E.J."/>
        </authorList>
    </citation>
    <scope>NUCLEOTIDE SEQUENCE [LARGE SCALE GENOMIC DNA]</scope>
    <source>
        <strain evidence="2">Cell 6/7/9</strain>
    </source>
</reference>
<accession>W2CLK0</accession>
<dbReference type="AlphaFoldDB" id="W2CLK0"/>
<feature type="transmembrane region" description="Helical" evidence="1">
    <location>
        <begin position="155"/>
        <end position="174"/>
    </location>
</feature>
<proteinExistence type="predicted"/>
<dbReference type="PATRIC" id="fig|1411021.3.peg.2573"/>
<feature type="transmembrane region" description="Helical" evidence="1">
    <location>
        <begin position="79"/>
        <end position="101"/>
    </location>
</feature>